<protein>
    <recommendedName>
        <fullName evidence="1">Heterokaryon incompatibility domain-containing protein</fullName>
    </recommendedName>
</protein>
<feature type="domain" description="Heterokaryon incompatibility" evidence="1">
    <location>
        <begin position="231"/>
        <end position="385"/>
    </location>
</feature>
<proteinExistence type="predicted"/>
<gene>
    <name evidence="2" type="ORF">PT974_01363</name>
</gene>
<reference evidence="2 3" key="1">
    <citation type="submission" date="2024-01" db="EMBL/GenBank/DDBJ databases">
        <title>Complete genome of Cladobotryum mycophilum ATHUM6906.</title>
        <authorList>
            <person name="Christinaki A.C."/>
            <person name="Myridakis A.I."/>
            <person name="Kouvelis V.N."/>
        </authorList>
    </citation>
    <scope>NUCLEOTIDE SEQUENCE [LARGE SCALE GENOMIC DNA]</scope>
    <source>
        <strain evidence="2 3">ATHUM6906</strain>
    </source>
</reference>
<dbReference type="InterPro" id="IPR010730">
    <property type="entry name" value="HET"/>
</dbReference>
<evidence type="ECO:0000313" key="2">
    <source>
        <dbReference type="EMBL" id="KAK5998978.1"/>
    </source>
</evidence>
<name>A0ABR0T3F0_9HYPO</name>
<dbReference type="Proteomes" id="UP001338125">
    <property type="component" value="Unassembled WGS sequence"/>
</dbReference>
<dbReference type="Pfam" id="PF06985">
    <property type="entry name" value="HET"/>
    <property type="match status" value="1"/>
</dbReference>
<dbReference type="PANTHER" id="PTHR33112">
    <property type="entry name" value="DOMAIN PROTEIN, PUTATIVE-RELATED"/>
    <property type="match status" value="1"/>
</dbReference>
<dbReference type="PANTHER" id="PTHR33112:SF12">
    <property type="entry name" value="HETEROKARYON INCOMPATIBILITY DOMAIN-CONTAINING PROTEIN"/>
    <property type="match status" value="1"/>
</dbReference>
<keyword evidence="3" id="KW-1185">Reference proteome</keyword>
<evidence type="ECO:0000259" key="1">
    <source>
        <dbReference type="Pfam" id="PF06985"/>
    </source>
</evidence>
<organism evidence="2 3">
    <name type="scientific">Cladobotryum mycophilum</name>
    <dbReference type="NCBI Taxonomy" id="491253"/>
    <lineage>
        <taxon>Eukaryota</taxon>
        <taxon>Fungi</taxon>
        <taxon>Dikarya</taxon>
        <taxon>Ascomycota</taxon>
        <taxon>Pezizomycotina</taxon>
        <taxon>Sordariomycetes</taxon>
        <taxon>Hypocreomycetidae</taxon>
        <taxon>Hypocreales</taxon>
        <taxon>Hypocreaceae</taxon>
        <taxon>Cladobotryum</taxon>
    </lineage>
</organism>
<sequence length="732" mass="82523">MASTLRIVRRSTLTNDVTVLDAAQFFQVGDLCDNVLKLLEEGHDGYLEHWTRKPIFFGTYDGIASHATSSDCPVCTLILKMIPLPVRKRGTAMGVTGLSTSSPTTKSDEYYITAATHSELMMEMMSLSFTTDPEEAANMRRIHIHDGKGKSHGQMYYFPADSTELSAAFLRSQNELSPSLLANWIANCSYGHGEQDGTALEENLASSVSIELTFIDVVDLCLVRSSSKARYLSLSYVWGKVSGLQLKASNRRDLEVPQALARLMSEIPRTITDAMHLTRQMGERFLWVDSLCIEQDNTFQKHFNISQMNIVYSRSVATLAVVAGHDASCPIPGVTSSRLRLTEFIDLRRTSLQQQPGCLVAEFPGYFEDTFKNSKYETRAWTMQERLLSLRCIFLTDRAAYLYCQHGFLSCDSNHCLRRRNRIEGRASRKISATINPFQLLDKQSRMTASQSPVTIMSIYTALVHQYTARKLSYDVDSLNAFSGMLTALHDMSGIEPFSGLLRDVVEHCLFWVPVCDSDSTAPVTRTPGFPSWSWAGWKGPKSYFNGPLYLHDFPWKGYSAVGREPSLSLDNEHILFHAFNGIPEQGNPGLMRDRLCITTRVADAVEFLFVKPRAGKTYGTVRLARNSELCGFYYHLELPSSRRRRTSNIQLMELSASACLIDRHWQPRGVPGAHFMNNVDQDSLKSLRCLTLVHVMIAEWQGRRLERVGLASIQSEIWDQMKLIKGSYIMD</sequence>
<comment type="caution">
    <text evidence="2">The sequence shown here is derived from an EMBL/GenBank/DDBJ whole genome shotgun (WGS) entry which is preliminary data.</text>
</comment>
<dbReference type="EMBL" id="JAVFKD010000001">
    <property type="protein sequence ID" value="KAK5998978.1"/>
    <property type="molecule type" value="Genomic_DNA"/>
</dbReference>
<evidence type="ECO:0000313" key="3">
    <source>
        <dbReference type="Proteomes" id="UP001338125"/>
    </source>
</evidence>
<accession>A0ABR0T3F0</accession>